<dbReference type="EMBL" id="ML996571">
    <property type="protein sequence ID" value="KAF2758800.1"/>
    <property type="molecule type" value="Genomic_DNA"/>
</dbReference>
<name>A0A6A6WA21_9PEZI</name>
<dbReference type="RefSeq" id="XP_033601251.1">
    <property type="nucleotide sequence ID" value="XM_033741103.1"/>
</dbReference>
<feature type="region of interest" description="Disordered" evidence="4">
    <location>
        <begin position="21"/>
        <end position="40"/>
    </location>
</feature>
<dbReference type="InterPro" id="IPR014720">
    <property type="entry name" value="dsRBD_dom"/>
</dbReference>
<dbReference type="OrthoDB" id="5222339at2759"/>
<dbReference type="SUPFAM" id="SSF54768">
    <property type="entry name" value="dsRNA-binding domain-like"/>
    <property type="match status" value="1"/>
</dbReference>
<keyword evidence="2" id="KW-0378">Hydrolase</keyword>
<feature type="compositionally biased region" description="Basic and acidic residues" evidence="4">
    <location>
        <begin position="76"/>
        <end position="86"/>
    </location>
</feature>
<dbReference type="Pfam" id="PF00035">
    <property type="entry name" value="dsrm"/>
    <property type="match status" value="1"/>
</dbReference>
<evidence type="ECO:0000256" key="4">
    <source>
        <dbReference type="SAM" id="MobiDB-lite"/>
    </source>
</evidence>
<dbReference type="CDD" id="cd00048">
    <property type="entry name" value="DSRM_SF"/>
    <property type="match status" value="1"/>
</dbReference>
<reference evidence="6" key="1">
    <citation type="journal article" date="2020" name="Stud. Mycol.">
        <title>101 Dothideomycetes genomes: a test case for predicting lifestyles and emergence of pathogens.</title>
        <authorList>
            <person name="Haridas S."/>
            <person name="Albert R."/>
            <person name="Binder M."/>
            <person name="Bloem J."/>
            <person name="Labutti K."/>
            <person name="Salamov A."/>
            <person name="Andreopoulos B."/>
            <person name="Baker S."/>
            <person name="Barry K."/>
            <person name="Bills G."/>
            <person name="Bluhm B."/>
            <person name="Cannon C."/>
            <person name="Castanera R."/>
            <person name="Culley D."/>
            <person name="Daum C."/>
            <person name="Ezra D."/>
            <person name="Gonzalez J."/>
            <person name="Henrissat B."/>
            <person name="Kuo A."/>
            <person name="Liang C."/>
            <person name="Lipzen A."/>
            <person name="Lutzoni F."/>
            <person name="Magnuson J."/>
            <person name="Mondo S."/>
            <person name="Nolan M."/>
            <person name="Ohm R."/>
            <person name="Pangilinan J."/>
            <person name="Park H.-J."/>
            <person name="Ramirez L."/>
            <person name="Alfaro M."/>
            <person name="Sun H."/>
            <person name="Tritt A."/>
            <person name="Yoshinaga Y."/>
            <person name="Zwiers L.-H."/>
            <person name="Turgeon B."/>
            <person name="Goodwin S."/>
            <person name="Spatafora J."/>
            <person name="Crous P."/>
            <person name="Grigoriev I."/>
        </authorList>
    </citation>
    <scope>NUCLEOTIDE SEQUENCE</scope>
    <source>
        <strain evidence="6">CBS 121739</strain>
    </source>
</reference>
<feature type="compositionally biased region" description="Low complexity" evidence="4">
    <location>
        <begin position="31"/>
        <end position="40"/>
    </location>
</feature>
<evidence type="ECO:0000313" key="7">
    <source>
        <dbReference type="Proteomes" id="UP000799437"/>
    </source>
</evidence>
<evidence type="ECO:0000313" key="6">
    <source>
        <dbReference type="EMBL" id="KAF2758800.1"/>
    </source>
</evidence>
<dbReference type="InterPro" id="IPR038248">
    <property type="entry name" value="Dicer_dimer_sf"/>
</dbReference>
<sequence length="205" mass="22660">MFTCGEQLFSCEVSITLSSGQDRKFGSRTVSSPSKKSAKSKAAMEAIKWLRETGQLDEARTPRKKQNALSSSVNRSETDYGELKSPEDALPIASPNNTPGNETFVSQVSVLARRLGIREPLYVNVPSDPQIQGFWNCSASFPGDPKFPGSIGEVHNVLGKKTAKEECARWVWEYLKEIEAERMQKKNAFLAAMAEKARAQEAQQA</sequence>
<accession>A0A6A6WA21</accession>
<evidence type="ECO:0000256" key="3">
    <source>
        <dbReference type="PROSITE-ProRule" id="PRU00657"/>
    </source>
</evidence>
<gene>
    <name evidence="6" type="ORF">EJ05DRAFT_364511</name>
</gene>
<dbReference type="GO" id="GO:0003723">
    <property type="term" value="F:RNA binding"/>
    <property type="evidence" value="ECO:0007669"/>
    <property type="project" value="UniProtKB-UniRule"/>
</dbReference>
<dbReference type="InterPro" id="IPR005034">
    <property type="entry name" value="Dicer_dimerisation"/>
</dbReference>
<keyword evidence="7" id="KW-1185">Reference proteome</keyword>
<dbReference type="PROSITE" id="PS51327">
    <property type="entry name" value="DICER_DSRBF"/>
    <property type="match status" value="1"/>
</dbReference>
<organism evidence="6 7">
    <name type="scientific">Pseudovirgaria hyperparasitica</name>
    <dbReference type="NCBI Taxonomy" id="470096"/>
    <lineage>
        <taxon>Eukaryota</taxon>
        <taxon>Fungi</taxon>
        <taxon>Dikarya</taxon>
        <taxon>Ascomycota</taxon>
        <taxon>Pezizomycotina</taxon>
        <taxon>Dothideomycetes</taxon>
        <taxon>Dothideomycetes incertae sedis</taxon>
        <taxon>Acrospermales</taxon>
        <taxon>Acrospermaceae</taxon>
        <taxon>Pseudovirgaria</taxon>
    </lineage>
</organism>
<evidence type="ECO:0000256" key="1">
    <source>
        <dbReference type="ARBA" id="ARBA00001946"/>
    </source>
</evidence>
<evidence type="ECO:0000256" key="2">
    <source>
        <dbReference type="ARBA" id="ARBA00022801"/>
    </source>
</evidence>
<proteinExistence type="predicted"/>
<dbReference type="GeneID" id="54482157"/>
<dbReference type="GO" id="GO:0016891">
    <property type="term" value="F:RNA endonuclease activity producing 5'-phosphomonoesters, hydrolytic mechanism"/>
    <property type="evidence" value="ECO:0007669"/>
    <property type="project" value="InterPro"/>
</dbReference>
<feature type="domain" description="Dicer dsRNA-binding fold" evidence="5">
    <location>
        <begin position="1"/>
        <end position="70"/>
    </location>
</feature>
<feature type="region of interest" description="Disordered" evidence="4">
    <location>
        <begin position="52"/>
        <end position="86"/>
    </location>
</feature>
<evidence type="ECO:0000259" key="5">
    <source>
        <dbReference type="PROSITE" id="PS51327"/>
    </source>
</evidence>
<dbReference type="Proteomes" id="UP000799437">
    <property type="component" value="Unassembled WGS sequence"/>
</dbReference>
<dbReference type="AlphaFoldDB" id="A0A6A6WA21"/>
<comment type="cofactor">
    <cofactor evidence="1">
        <name>Mg(2+)</name>
        <dbReference type="ChEBI" id="CHEBI:18420"/>
    </cofactor>
</comment>
<dbReference type="Gene3D" id="3.30.160.380">
    <property type="entry name" value="Dicer dimerisation domain"/>
    <property type="match status" value="1"/>
</dbReference>
<protein>
    <recommendedName>
        <fullName evidence="5">Dicer dsRNA-binding fold domain-containing protein</fullName>
    </recommendedName>
</protein>
<keyword evidence="3" id="KW-0694">RNA-binding</keyword>